<reference evidence="1 2" key="1">
    <citation type="journal article" date="2021" name="BMC Genomics">
        <title>Datura genome reveals duplications of psychoactive alkaloid biosynthetic genes and high mutation rate following tissue culture.</title>
        <authorList>
            <person name="Rajewski A."/>
            <person name="Carter-House D."/>
            <person name="Stajich J."/>
            <person name="Litt A."/>
        </authorList>
    </citation>
    <scope>NUCLEOTIDE SEQUENCE [LARGE SCALE GENOMIC DNA]</scope>
    <source>
        <strain evidence="1">AR-01</strain>
    </source>
</reference>
<protein>
    <submittedName>
        <fullName evidence="1">Uncharacterized protein</fullName>
    </submittedName>
</protein>
<sequence length="126" mass="14078">MMDRKLNWTRRSCSNIVTHGDVDVDVDGDPCSRPPFLLFLATVKAQISLTDLKDVEDKPMLASARHFVLTRGANRRLVQDIVLKVAKYMNNGDLVLNLHQLHLQASWIVEGCANTGAVYTRGPMCV</sequence>
<keyword evidence="2" id="KW-1185">Reference proteome</keyword>
<proteinExistence type="predicted"/>
<gene>
    <name evidence="1" type="ORF">HAX54_017088</name>
</gene>
<name>A0ABS8UK45_DATST</name>
<evidence type="ECO:0000313" key="1">
    <source>
        <dbReference type="EMBL" id="MCD9559231.1"/>
    </source>
</evidence>
<evidence type="ECO:0000313" key="2">
    <source>
        <dbReference type="Proteomes" id="UP000823775"/>
    </source>
</evidence>
<accession>A0ABS8UK45</accession>
<dbReference type="EMBL" id="JACEIK010002114">
    <property type="protein sequence ID" value="MCD9559231.1"/>
    <property type="molecule type" value="Genomic_DNA"/>
</dbReference>
<organism evidence="1 2">
    <name type="scientific">Datura stramonium</name>
    <name type="common">Jimsonweed</name>
    <name type="synonym">Common thornapple</name>
    <dbReference type="NCBI Taxonomy" id="4076"/>
    <lineage>
        <taxon>Eukaryota</taxon>
        <taxon>Viridiplantae</taxon>
        <taxon>Streptophyta</taxon>
        <taxon>Embryophyta</taxon>
        <taxon>Tracheophyta</taxon>
        <taxon>Spermatophyta</taxon>
        <taxon>Magnoliopsida</taxon>
        <taxon>eudicotyledons</taxon>
        <taxon>Gunneridae</taxon>
        <taxon>Pentapetalae</taxon>
        <taxon>asterids</taxon>
        <taxon>lamiids</taxon>
        <taxon>Solanales</taxon>
        <taxon>Solanaceae</taxon>
        <taxon>Solanoideae</taxon>
        <taxon>Datureae</taxon>
        <taxon>Datura</taxon>
    </lineage>
</organism>
<dbReference type="Proteomes" id="UP000823775">
    <property type="component" value="Unassembled WGS sequence"/>
</dbReference>
<comment type="caution">
    <text evidence="1">The sequence shown here is derived from an EMBL/GenBank/DDBJ whole genome shotgun (WGS) entry which is preliminary data.</text>
</comment>